<comment type="caution">
    <text evidence="2">The sequence shown here is derived from an EMBL/GenBank/DDBJ whole genome shotgun (WGS) entry which is preliminary data.</text>
</comment>
<dbReference type="Proteomes" id="UP000806528">
    <property type="component" value="Unassembled WGS sequence"/>
</dbReference>
<dbReference type="EMBL" id="JADBGI010000006">
    <property type="protein sequence ID" value="MBE2998896.1"/>
    <property type="molecule type" value="Genomic_DNA"/>
</dbReference>
<keyword evidence="3" id="KW-1185">Reference proteome</keyword>
<evidence type="ECO:0008006" key="4">
    <source>
        <dbReference type="Google" id="ProtNLM"/>
    </source>
</evidence>
<organism evidence="2 3">
    <name type="scientific">Nocardiopsis coralli</name>
    <dbReference type="NCBI Taxonomy" id="2772213"/>
    <lineage>
        <taxon>Bacteria</taxon>
        <taxon>Bacillati</taxon>
        <taxon>Actinomycetota</taxon>
        <taxon>Actinomycetes</taxon>
        <taxon>Streptosporangiales</taxon>
        <taxon>Nocardiopsidaceae</taxon>
        <taxon>Nocardiopsis</taxon>
    </lineage>
</organism>
<dbReference type="RefSeq" id="WP_193121523.1">
    <property type="nucleotide sequence ID" value="NZ_JADBGI010000006.1"/>
</dbReference>
<evidence type="ECO:0000313" key="2">
    <source>
        <dbReference type="EMBL" id="MBE2998896.1"/>
    </source>
</evidence>
<reference evidence="2 3" key="1">
    <citation type="submission" date="2020-09" db="EMBL/GenBank/DDBJ databases">
        <title>Diversity and distribution of actinomycetes associated with coral in the coast of Hainan.</title>
        <authorList>
            <person name="Li F."/>
        </authorList>
    </citation>
    <scope>NUCLEOTIDE SEQUENCE [LARGE SCALE GENOMIC DNA]</scope>
    <source>
        <strain evidence="2 3">HNM0947</strain>
    </source>
</reference>
<sequence>MAGVLFSTAGCDGTAGQPAPKGGQIESENLSRTWLDFTYDLYLLDRLIEEHGLEDYILGSEDSPYVTDEDERVVSVTNFDFLEESGVVDEVQDGYSVNTDVDLGEAVERDPEVRVSVKTVLSNTVSYGEMDWCETTPSISRSYGNTFHGSHKSQGEAREHMIKFIDSCGVTDE</sequence>
<name>A0ABR9P4W9_9ACTN</name>
<protein>
    <recommendedName>
        <fullName evidence="4">Lipoprotein</fullName>
    </recommendedName>
</protein>
<evidence type="ECO:0000256" key="1">
    <source>
        <dbReference type="SAM" id="MobiDB-lite"/>
    </source>
</evidence>
<evidence type="ECO:0000313" key="3">
    <source>
        <dbReference type="Proteomes" id="UP000806528"/>
    </source>
</evidence>
<feature type="region of interest" description="Disordered" evidence="1">
    <location>
        <begin position="1"/>
        <end position="25"/>
    </location>
</feature>
<gene>
    <name evidence="2" type="ORF">IDM40_09280</name>
</gene>
<proteinExistence type="predicted"/>
<accession>A0ABR9P4W9</accession>